<evidence type="ECO:0000313" key="3">
    <source>
        <dbReference type="Proteomes" id="UP000636709"/>
    </source>
</evidence>
<evidence type="ECO:0000259" key="1">
    <source>
        <dbReference type="Pfam" id="PF13966"/>
    </source>
</evidence>
<gene>
    <name evidence="2" type="ORF">HU200_051092</name>
</gene>
<dbReference type="OrthoDB" id="681845at2759"/>
<dbReference type="Pfam" id="PF13966">
    <property type="entry name" value="zf-RVT"/>
    <property type="match status" value="1"/>
</dbReference>
<keyword evidence="3" id="KW-1185">Reference proteome</keyword>
<dbReference type="EMBL" id="JACEFO010002268">
    <property type="protein sequence ID" value="KAF8669911.1"/>
    <property type="molecule type" value="Genomic_DNA"/>
</dbReference>
<feature type="domain" description="Reverse transcriptase zinc-binding" evidence="1">
    <location>
        <begin position="1"/>
        <end position="49"/>
    </location>
</feature>
<organism evidence="2 3">
    <name type="scientific">Digitaria exilis</name>
    <dbReference type="NCBI Taxonomy" id="1010633"/>
    <lineage>
        <taxon>Eukaryota</taxon>
        <taxon>Viridiplantae</taxon>
        <taxon>Streptophyta</taxon>
        <taxon>Embryophyta</taxon>
        <taxon>Tracheophyta</taxon>
        <taxon>Spermatophyta</taxon>
        <taxon>Magnoliopsida</taxon>
        <taxon>Liliopsida</taxon>
        <taxon>Poales</taxon>
        <taxon>Poaceae</taxon>
        <taxon>PACMAD clade</taxon>
        <taxon>Panicoideae</taxon>
        <taxon>Panicodae</taxon>
        <taxon>Paniceae</taxon>
        <taxon>Anthephorinae</taxon>
        <taxon>Digitaria</taxon>
    </lineage>
</organism>
<sequence length="126" mass="15411">MLRDRLNTRNILRRKSRVLENYNCPLCNSSAEETVEHLSFSCSFSTWCWRFMNIQWDLRLSLMERIIQGRRDFRNKIFRELIMVACWALWTHRNEKMIFKEELSLVVHRTKPSLELELSSWLCNFH</sequence>
<proteinExistence type="predicted"/>
<dbReference type="Proteomes" id="UP000636709">
    <property type="component" value="Unassembled WGS sequence"/>
</dbReference>
<reference evidence="2" key="1">
    <citation type="submission" date="2020-07" db="EMBL/GenBank/DDBJ databases">
        <title>Genome sequence and genetic diversity analysis of an under-domesticated orphan crop, white fonio (Digitaria exilis).</title>
        <authorList>
            <person name="Bennetzen J.L."/>
            <person name="Chen S."/>
            <person name="Ma X."/>
            <person name="Wang X."/>
            <person name="Yssel A.E.J."/>
            <person name="Chaluvadi S.R."/>
            <person name="Johnson M."/>
            <person name="Gangashetty P."/>
            <person name="Hamidou F."/>
            <person name="Sanogo M.D."/>
            <person name="Zwaenepoel A."/>
            <person name="Wallace J."/>
            <person name="Van De Peer Y."/>
            <person name="Van Deynze A."/>
        </authorList>
    </citation>
    <scope>NUCLEOTIDE SEQUENCE</scope>
    <source>
        <tissue evidence="2">Leaves</tissue>
    </source>
</reference>
<dbReference type="InterPro" id="IPR026960">
    <property type="entry name" value="RVT-Znf"/>
</dbReference>
<accession>A0A835EAL4</accession>
<comment type="caution">
    <text evidence="2">The sequence shown here is derived from an EMBL/GenBank/DDBJ whole genome shotgun (WGS) entry which is preliminary data.</text>
</comment>
<protein>
    <recommendedName>
        <fullName evidence="1">Reverse transcriptase zinc-binding domain-containing protein</fullName>
    </recommendedName>
</protein>
<dbReference type="AlphaFoldDB" id="A0A835EAL4"/>
<name>A0A835EAL4_9POAL</name>
<evidence type="ECO:0000313" key="2">
    <source>
        <dbReference type="EMBL" id="KAF8669911.1"/>
    </source>
</evidence>